<dbReference type="Proteomes" id="UP001060507">
    <property type="component" value="Unassembled WGS sequence"/>
</dbReference>
<dbReference type="EMBL" id="BQTA01000020">
    <property type="protein sequence ID" value="GKK01984.1"/>
    <property type="molecule type" value="Genomic_DNA"/>
</dbReference>
<gene>
    <name evidence="1" type="ORF">NUKP37_46180</name>
</gene>
<comment type="caution">
    <text evidence="1">The sequence shown here is derived from an EMBL/GenBank/DDBJ whole genome shotgun (WGS) entry which is preliminary data.</text>
</comment>
<protein>
    <submittedName>
        <fullName evidence="1">Uncharacterized protein</fullName>
    </submittedName>
</protein>
<accession>A0A9P3UI21</accession>
<name>A0A9P3UI21_KLEVA</name>
<evidence type="ECO:0000313" key="1">
    <source>
        <dbReference type="EMBL" id="GKK01984.1"/>
    </source>
</evidence>
<sequence>MYAEPFMEIFAQVFRLFPFNKFRHDGLAHPFLPGDSSGHLIDGNVVLLLFWKRGDIPL</sequence>
<evidence type="ECO:0000313" key="2">
    <source>
        <dbReference type="Proteomes" id="UP001060507"/>
    </source>
</evidence>
<organism evidence="1 2">
    <name type="scientific">Klebsiella variicola</name>
    <dbReference type="NCBI Taxonomy" id="244366"/>
    <lineage>
        <taxon>Bacteria</taxon>
        <taxon>Pseudomonadati</taxon>
        <taxon>Pseudomonadota</taxon>
        <taxon>Gammaproteobacteria</taxon>
        <taxon>Enterobacterales</taxon>
        <taxon>Enterobacteriaceae</taxon>
        <taxon>Klebsiella/Raoultella group</taxon>
        <taxon>Klebsiella</taxon>
        <taxon>Klebsiella pneumoniae complex</taxon>
    </lineage>
</organism>
<dbReference type="AlphaFoldDB" id="A0A9P3UI21"/>
<proteinExistence type="predicted"/>
<reference evidence="1" key="1">
    <citation type="journal article" date="2022" name="J. Appl. Microbiol.">
        <title>PCR-based ORF typing of Klebsiella pneumoniae for rapid identification of global clones and transmission events.</title>
        <authorList>
            <person name="Nonogaki R."/>
            <person name="Iijima A."/>
            <person name="Kawamura K."/>
            <person name="Kayama S."/>
            <person name="Sugai M."/>
            <person name="Yagi T."/>
            <person name="Arakawa Y."/>
            <person name="Doi Y."/>
            <person name="Suzuki M."/>
        </authorList>
    </citation>
    <scope>NUCLEOTIDE SEQUENCE</scope>
    <source>
        <strain evidence="1">NUKP-37</strain>
    </source>
</reference>